<dbReference type="EMBL" id="VMSD01000008">
    <property type="protein sequence ID" value="KAF0845297.1"/>
    <property type="molecule type" value="Genomic_DNA"/>
</dbReference>
<dbReference type="PROSITE" id="PS00622">
    <property type="entry name" value="HTH_LUXR_1"/>
    <property type="match status" value="1"/>
</dbReference>
<dbReference type="Pfam" id="PF00196">
    <property type="entry name" value="GerE"/>
    <property type="match status" value="1"/>
</dbReference>
<dbReference type="PRINTS" id="PR00038">
    <property type="entry name" value="HTHLUXR"/>
</dbReference>
<dbReference type="InterPro" id="IPR016032">
    <property type="entry name" value="Sig_transdc_resp-reg_C-effctor"/>
</dbReference>
<protein>
    <submittedName>
        <fullName evidence="4">DNA-binding NarL/FixJ family response regulator</fullName>
    </submittedName>
</protein>
<dbReference type="InterPro" id="IPR011006">
    <property type="entry name" value="CheY-like_superfamily"/>
</dbReference>
<accession>A0ABQ6YHN2</accession>
<name>A0ABQ6YHN2_9NOCA</name>
<gene>
    <name evidence="4" type="ORF">FNL39_108105</name>
</gene>
<keyword evidence="1 4" id="KW-0238">DNA-binding</keyword>
<dbReference type="GO" id="GO:0003677">
    <property type="term" value="F:DNA binding"/>
    <property type="evidence" value="ECO:0007669"/>
    <property type="project" value="UniProtKB-KW"/>
</dbReference>
<proteinExistence type="predicted"/>
<comment type="caution">
    <text evidence="4">The sequence shown here is derived from an EMBL/GenBank/DDBJ whole genome shotgun (WGS) entry which is preliminary data.</text>
</comment>
<sequence length="222" mass="23713">MTEVTREQLRVGVVEDHELLIDGLRHALSPDPSVVLVAVGSTVPRMLEGAGPLDLVVLDLSLPDGSGPIENLATLRAAGVPNVLVLTAGDRPDLIREAARAGAVSVLRKSEPPGVIRGAVRAAAQGQPLATIDWAAALDSDPKRPALAPREEEALALYAAGECAEDVAALMGISVNTVNLYLRRIRAKYLEAGTPVHSRALLRTAAQRDGYAPRPWWRPRRR</sequence>
<evidence type="ECO:0000313" key="5">
    <source>
        <dbReference type="Proteomes" id="UP000798951"/>
    </source>
</evidence>
<dbReference type="InterPro" id="IPR000792">
    <property type="entry name" value="Tscrpt_reg_LuxR_C"/>
</dbReference>
<dbReference type="CDD" id="cd06170">
    <property type="entry name" value="LuxR_C_like"/>
    <property type="match status" value="1"/>
</dbReference>
<dbReference type="InterPro" id="IPR001789">
    <property type="entry name" value="Sig_transdc_resp-reg_receiver"/>
</dbReference>
<keyword evidence="2" id="KW-0597">Phosphoprotein</keyword>
<dbReference type="Pfam" id="PF00072">
    <property type="entry name" value="Response_reg"/>
    <property type="match status" value="1"/>
</dbReference>
<reference evidence="4 5" key="1">
    <citation type="submission" date="2019-07" db="EMBL/GenBank/DDBJ databases">
        <title>Genomic Encyclopedia of Type Strains, Phase IV (KMG-IV): sequencing the most valuable type-strain genomes for metagenomic binning, comparative biology and taxonomic classification.</title>
        <authorList>
            <person name="Goeker M."/>
        </authorList>
    </citation>
    <scope>NUCLEOTIDE SEQUENCE [LARGE SCALE GENOMIC DNA]</scope>
    <source>
        <strain evidence="4 5">DSM 44831</strain>
    </source>
</reference>
<evidence type="ECO:0000313" key="4">
    <source>
        <dbReference type="EMBL" id="KAF0845297.1"/>
    </source>
</evidence>
<keyword evidence="5" id="KW-1185">Reference proteome</keyword>
<dbReference type="InterPro" id="IPR036388">
    <property type="entry name" value="WH-like_DNA-bd_sf"/>
</dbReference>
<feature type="modified residue" description="4-aspartylphosphate" evidence="2">
    <location>
        <position position="59"/>
    </location>
</feature>
<evidence type="ECO:0000259" key="3">
    <source>
        <dbReference type="PROSITE" id="PS50110"/>
    </source>
</evidence>
<dbReference type="RefSeq" id="WP_067986522.1">
    <property type="nucleotide sequence ID" value="NZ_VMSD01000008.1"/>
</dbReference>
<dbReference type="Proteomes" id="UP000798951">
    <property type="component" value="Unassembled WGS sequence"/>
</dbReference>
<dbReference type="SUPFAM" id="SSF46894">
    <property type="entry name" value="C-terminal effector domain of the bipartite response regulators"/>
    <property type="match status" value="1"/>
</dbReference>
<dbReference type="Gene3D" id="1.10.10.10">
    <property type="entry name" value="Winged helix-like DNA-binding domain superfamily/Winged helix DNA-binding domain"/>
    <property type="match status" value="1"/>
</dbReference>
<dbReference type="PANTHER" id="PTHR43214:SF43">
    <property type="entry name" value="TWO-COMPONENT RESPONSE REGULATOR"/>
    <property type="match status" value="1"/>
</dbReference>
<evidence type="ECO:0000256" key="1">
    <source>
        <dbReference type="ARBA" id="ARBA00023125"/>
    </source>
</evidence>
<dbReference type="SUPFAM" id="SSF52172">
    <property type="entry name" value="CheY-like"/>
    <property type="match status" value="1"/>
</dbReference>
<dbReference type="Gene3D" id="3.40.50.2300">
    <property type="match status" value="1"/>
</dbReference>
<organism evidence="4 5">
    <name type="scientific">Nocardia caishijiensis</name>
    <dbReference type="NCBI Taxonomy" id="184756"/>
    <lineage>
        <taxon>Bacteria</taxon>
        <taxon>Bacillati</taxon>
        <taxon>Actinomycetota</taxon>
        <taxon>Actinomycetes</taxon>
        <taxon>Mycobacteriales</taxon>
        <taxon>Nocardiaceae</taxon>
        <taxon>Nocardia</taxon>
    </lineage>
</organism>
<dbReference type="SMART" id="SM00421">
    <property type="entry name" value="HTH_LUXR"/>
    <property type="match status" value="1"/>
</dbReference>
<feature type="domain" description="Response regulatory" evidence="3">
    <location>
        <begin position="10"/>
        <end position="124"/>
    </location>
</feature>
<dbReference type="InterPro" id="IPR039420">
    <property type="entry name" value="WalR-like"/>
</dbReference>
<dbReference type="PROSITE" id="PS50110">
    <property type="entry name" value="RESPONSE_REGULATORY"/>
    <property type="match status" value="1"/>
</dbReference>
<evidence type="ECO:0000256" key="2">
    <source>
        <dbReference type="PROSITE-ProRule" id="PRU00169"/>
    </source>
</evidence>
<dbReference type="PANTHER" id="PTHR43214">
    <property type="entry name" value="TWO-COMPONENT RESPONSE REGULATOR"/>
    <property type="match status" value="1"/>
</dbReference>
<dbReference type="SMART" id="SM00448">
    <property type="entry name" value="REC"/>
    <property type="match status" value="1"/>
</dbReference>